<gene>
    <name evidence="1" type="ORF">DXA50_05620</name>
</gene>
<dbReference type="Pfam" id="PF16407">
    <property type="entry name" value="PKD_2"/>
    <property type="match status" value="1"/>
</dbReference>
<dbReference type="Proteomes" id="UP000286063">
    <property type="component" value="Unassembled WGS sequence"/>
</dbReference>
<dbReference type="RefSeq" id="WP_117774839.1">
    <property type="nucleotide sequence ID" value="NZ_QRKM01000006.1"/>
</dbReference>
<proteinExistence type="predicted"/>
<dbReference type="AlphaFoldDB" id="A0A413IQ96"/>
<reference evidence="1 2" key="1">
    <citation type="submission" date="2018-08" db="EMBL/GenBank/DDBJ databases">
        <title>A genome reference for cultivated species of the human gut microbiota.</title>
        <authorList>
            <person name="Zou Y."/>
            <person name="Xue W."/>
            <person name="Luo G."/>
        </authorList>
    </citation>
    <scope>NUCLEOTIDE SEQUENCE [LARGE SCALE GENOMIC DNA]</scope>
    <source>
        <strain evidence="1 2">OF02-7</strain>
    </source>
</reference>
<organism evidence="1 2">
    <name type="scientific">Butyricimonas virosa</name>
    <dbReference type="NCBI Taxonomy" id="544645"/>
    <lineage>
        <taxon>Bacteria</taxon>
        <taxon>Pseudomonadati</taxon>
        <taxon>Bacteroidota</taxon>
        <taxon>Bacteroidia</taxon>
        <taxon>Bacteroidales</taxon>
        <taxon>Odoribacteraceae</taxon>
        <taxon>Butyricimonas</taxon>
    </lineage>
</organism>
<dbReference type="InterPro" id="IPR032183">
    <property type="entry name" value="PKD-like"/>
</dbReference>
<evidence type="ECO:0000313" key="1">
    <source>
        <dbReference type="EMBL" id="RGY19420.1"/>
    </source>
</evidence>
<dbReference type="EMBL" id="QSCR01000006">
    <property type="protein sequence ID" value="RGY19420.1"/>
    <property type="molecule type" value="Genomic_DNA"/>
</dbReference>
<protein>
    <recommendedName>
        <fullName evidence="3">PKD-like family protein</fullName>
    </recommendedName>
</protein>
<accession>A0A413IQ96</accession>
<sequence length="512" mass="57642">MMKNILFLITLFITVVLSACFDDKGNYDYHEINELQITGLPEELQVKYRNVDTLRATPVIEATADDGGMPDRYSFKWEAVSELKAGETQTTSYLIGEEENLSYFVELPDGEYNVNCLVKDTITRVTWKGTFKLRVTTQLNEGWLVLSDVNGNARLDLISMSAKEDMVVRDILQDAPELKGPKRINSVYQMYYNQWGTDLRFYIVTETATAALDVATYQWDEANEIRYEMLEYPADFSATNRTAGMGWELLVADKYVFGGTTFGQEVLFGVPINYLTGDNGNYFNVASAVGVNTSSTAMYNDIILYDTSNKRFVKLATGGMRNCELMSVKESLFSWETGKDFVWMENSLYDGGTTYAILQDTEAPYTRYLYVMGMPSFGAGGAQKKFIELDGYPEIENATCFAVHPNNPWVFYAVGNTVYYFDLEGHKAEPIHLDSETITMLKFNLFRGINSAYDPVCNALQRKLIVGSVKSGGELNGVVRTYDLPTVIGDDFVESTMHSGFGTPVDVTYREK</sequence>
<dbReference type="OrthoDB" id="1095195at2"/>
<evidence type="ECO:0008006" key="3">
    <source>
        <dbReference type="Google" id="ProtNLM"/>
    </source>
</evidence>
<dbReference type="PROSITE" id="PS51257">
    <property type="entry name" value="PROKAR_LIPOPROTEIN"/>
    <property type="match status" value="1"/>
</dbReference>
<evidence type="ECO:0000313" key="2">
    <source>
        <dbReference type="Proteomes" id="UP000286063"/>
    </source>
</evidence>
<name>A0A413IQ96_9BACT</name>
<dbReference type="SUPFAM" id="SSF82171">
    <property type="entry name" value="DPP6 N-terminal domain-like"/>
    <property type="match status" value="1"/>
</dbReference>
<comment type="caution">
    <text evidence="1">The sequence shown here is derived from an EMBL/GenBank/DDBJ whole genome shotgun (WGS) entry which is preliminary data.</text>
</comment>